<dbReference type="Proteomes" id="UP000003277">
    <property type="component" value="Unassembled WGS sequence"/>
</dbReference>
<reference evidence="18 19" key="1">
    <citation type="submission" date="2011-11" db="EMBL/GenBank/DDBJ databases">
        <title>The Genome Sequence of Dialister succinatiphilus YIT 11850.</title>
        <authorList>
            <consortium name="The Broad Institute Genome Sequencing Platform"/>
            <person name="Earl A."/>
            <person name="Ward D."/>
            <person name="Feldgarden M."/>
            <person name="Gevers D."/>
            <person name="Morotomi M."/>
            <person name="Young S.K."/>
            <person name="Zeng Q."/>
            <person name="Gargeya S."/>
            <person name="Fitzgerald M."/>
            <person name="Haas B."/>
            <person name="Abouelleil A."/>
            <person name="Alvarado L."/>
            <person name="Arachchi H.M."/>
            <person name="Berlin A."/>
            <person name="Brown A."/>
            <person name="Chapman S.B."/>
            <person name="Dunbar C."/>
            <person name="Gearin G."/>
            <person name="Goldberg J."/>
            <person name="Griggs A."/>
            <person name="Gujja S."/>
            <person name="Heiman D."/>
            <person name="Howarth C."/>
            <person name="Lui A."/>
            <person name="MacDonald P.J.P."/>
            <person name="Montmayeur A."/>
            <person name="Murphy C."/>
            <person name="Neiman D."/>
            <person name="Pearson M."/>
            <person name="Priest M."/>
            <person name="Roberts A."/>
            <person name="Saif S."/>
            <person name="Shea T."/>
            <person name="Sisk P."/>
            <person name="Stolte C."/>
            <person name="Sykes S."/>
            <person name="Wortman J."/>
            <person name="Nusbaum C."/>
            <person name="Birren B."/>
        </authorList>
    </citation>
    <scope>NUCLEOTIDE SEQUENCE [LARGE SCALE GENOMIC DNA]</scope>
    <source>
        <strain evidence="18 19">YIT 11850</strain>
    </source>
</reference>
<evidence type="ECO:0000259" key="16">
    <source>
        <dbReference type="Pfam" id="PF01488"/>
    </source>
</evidence>
<evidence type="ECO:0000256" key="7">
    <source>
        <dbReference type="ARBA" id="ARBA00047464"/>
    </source>
</evidence>
<dbReference type="InterPro" id="IPR015896">
    <property type="entry name" value="4pyrrol_synth_GluRdtase_dimer"/>
</dbReference>
<dbReference type="PANTHER" id="PTHR43013">
    <property type="entry name" value="GLUTAMYL-TRNA REDUCTASE"/>
    <property type="match status" value="1"/>
</dbReference>
<dbReference type="Pfam" id="PF05201">
    <property type="entry name" value="GlutR_N"/>
    <property type="match status" value="1"/>
</dbReference>
<dbReference type="Pfam" id="PF00745">
    <property type="entry name" value="GlutR_dimer"/>
    <property type="match status" value="1"/>
</dbReference>
<feature type="domain" description="Tetrapyrrole biosynthesis glutamyl-tRNA reductase dimerisation" evidence="15">
    <location>
        <begin position="318"/>
        <end position="417"/>
    </location>
</feature>
<evidence type="ECO:0000256" key="10">
    <source>
        <dbReference type="PIRSR" id="PIRSR000445-1"/>
    </source>
</evidence>
<dbReference type="OrthoDB" id="110209at2"/>
<dbReference type="InterPro" id="IPR000343">
    <property type="entry name" value="4pyrrol_synth_GluRdtase"/>
</dbReference>
<dbReference type="SUPFAM" id="SSF51735">
    <property type="entry name" value="NAD(P)-binding Rossmann-fold domains"/>
    <property type="match status" value="1"/>
</dbReference>
<gene>
    <name evidence="9" type="primary">hemA</name>
    <name evidence="18" type="ORF">HMPREF9453_00437</name>
</gene>
<feature type="binding site" evidence="9 11">
    <location>
        <begin position="112"/>
        <end position="114"/>
    </location>
    <ligand>
        <name>substrate</name>
    </ligand>
</feature>
<feature type="domain" description="Glutamyl-tRNA reductase N-terminal" evidence="17">
    <location>
        <begin position="6"/>
        <end position="154"/>
    </location>
</feature>
<dbReference type="HOGENOM" id="CLU_035113_2_2_9"/>
<organism evidence="18 19">
    <name type="scientific">Dialister succinatiphilus YIT 11850</name>
    <dbReference type="NCBI Taxonomy" id="742743"/>
    <lineage>
        <taxon>Bacteria</taxon>
        <taxon>Bacillati</taxon>
        <taxon>Bacillota</taxon>
        <taxon>Negativicutes</taxon>
        <taxon>Veillonellales</taxon>
        <taxon>Veillonellaceae</taxon>
        <taxon>Dialister</taxon>
    </lineage>
</organism>
<protein>
    <recommendedName>
        <fullName evidence="8 9">Glutamyl-tRNA reductase</fullName>
        <shortName evidence="9">GluTR</shortName>
        <ecNumber evidence="3 9">1.2.1.70</ecNumber>
    </recommendedName>
</protein>
<dbReference type="AlphaFoldDB" id="H1CYJ9"/>
<dbReference type="Gene3D" id="3.30.460.30">
    <property type="entry name" value="Glutamyl-tRNA reductase, N-terminal domain"/>
    <property type="match status" value="1"/>
</dbReference>
<evidence type="ECO:0000256" key="3">
    <source>
        <dbReference type="ARBA" id="ARBA00012970"/>
    </source>
</evidence>
<keyword evidence="19" id="KW-1185">Reference proteome</keyword>
<evidence type="ECO:0000256" key="11">
    <source>
        <dbReference type="PIRSR" id="PIRSR000445-2"/>
    </source>
</evidence>
<dbReference type="HAMAP" id="MF_00087">
    <property type="entry name" value="Glu_tRNA_reductase"/>
    <property type="match status" value="1"/>
</dbReference>
<dbReference type="GO" id="GO:0019353">
    <property type="term" value="P:protoporphyrinogen IX biosynthetic process from glutamate"/>
    <property type="evidence" value="ECO:0007669"/>
    <property type="project" value="TreeGrafter"/>
</dbReference>
<comment type="subunit">
    <text evidence="9">Homodimer.</text>
</comment>
<dbReference type="SUPFAM" id="SSF69075">
    <property type="entry name" value="Glutamyl tRNA-reductase dimerization domain"/>
    <property type="match status" value="1"/>
</dbReference>
<name>H1CYJ9_9FIRM</name>
<evidence type="ECO:0000256" key="5">
    <source>
        <dbReference type="ARBA" id="ARBA00023002"/>
    </source>
</evidence>
<evidence type="ECO:0000256" key="6">
    <source>
        <dbReference type="ARBA" id="ARBA00023244"/>
    </source>
</evidence>
<dbReference type="PIRSF" id="PIRSF000445">
    <property type="entry name" value="4pyrrol_synth_GluRdtase"/>
    <property type="match status" value="1"/>
</dbReference>
<dbReference type="FunFam" id="3.30.460.30:FF:000001">
    <property type="entry name" value="Glutamyl-tRNA reductase"/>
    <property type="match status" value="1"/>
</dbReference>
<dbReference type="RefSeq" id="WP_008858942.1">
    <property type="nucleotide sequence ID" value="NZ_JH591187.1"/>
</dbReference>
<dbReference type="InterPro" id="IPR036343">
    <property type="entry name" value="GluRdtase_N_sf"/>
</dbReference>
<evidence type="ECO:0000256" key="13">
    <source>
        <dbReference type="PIRSR" id="PIRSR000445-4"/>
    </source>
</evidence>
<accession>H1CYJ9</accession>
<dbReference type="GO" id="GO:0008883">
    <property type="term" value="F:glutamyl-tRNA reductase activity"/>
    <property type="evidence" value="ECO:0007669"/>
    <property type="project" value="UniProtKB-UniRule"/>
</dbReference>
<feature type="site" description="Important for activity" evidence="9 13">
    <location>
        <position position="97"/>
    </location>
</feature>
<evidence type="ECO:0000259" key="17">
    <source>
        <dbReference type="Pfam" id="PF05201"/>
    </source>
</evidence>
<feature type="active site" description="Nucleophile" evidence="9 10">
    <location>
        <position position="50"/>
    </location>
</feature>
<feature type="binding site" evidence="9 12">
    <location>
        <begin position="187"/>
        <end position="192"/>
    </location>
    <ligand>
        <name>NADP(+)</name>
        <dbReference type="ChEBI" id="CHEBI:58349"/>
    </ligand>
</feature>
<evidence type="ECO:0000256" key="14">
    <source>
        <dbReference type="RuleBase" id="RU000584"/>
    </source>
</evidence>
<comment type="function">
    <text evidence="9">Catalyzes the NADPH-dependent reduction of glutamyl-tRNA(Glu) to glutamate 1-semialdehyde (GSA).</text>
</comment>
<comment type="domain">
    <text evidence="9">Possesses an unusual extended V-shaped dimeric structure with each monomer consisting of three distinct domains arranged along a curved 'spinal' alpha-helix. The N-terminal catalytic domain specifically recognizes the glutamate moiety of the substrate. The second domain is the NADPH-binding domain, and the third C-terminal domain is responsible for dimerization.</text>
</comment>
<dbReference type="Gene3D" id="3.40.50.720">
    <property type="entry name" value="NAD(P)-binding Rossmann-like Domain"/>
    <property type="match status" value="1"/>
</dbReference>
<dbReference type="CDD" id="cd05213">
    <property type="entry name" value="NAD_bind_Glutamyl_tRNA_reduct"/>
    <property type="match status" value="1"/>
</dbReference>
<comment type="caution">
    <text evidence="18">The sequence shown here is derived from an EMBL/GenBank/DDBJ whole genome shotgun (WGS) entry which is preliminary data.</text>
</comment>
<keyword evidence="6 9" id="KW-0627">Porphyrin biosynthesis</keyword>
<evidence type="ECO:0000259" key="15">
    <source>
        <dbReference type="Pfam" id="PF00745"/>
    </source>
</evidence>
<dbReference type="SUPFAM" id="SSF69742">
    <property type="entry name" value="Glutamyl tRNA-reductase catalytic, N-terminal domain"/>
    <property type="match status" value="1"/>
</dbReference>
<keyword evidence="5 9" id="KW-0560">Oxidoreductase</keyword>
<dbReference type="PATRIC" id="fig|742743.3.peg.449"/>
<sequence>MQLVVLGLNHKTVSVDIREQFAISEESARSGLRHLDEQEGIEEAVVLSTCNRTEIYAVLKNGAAKKTLYQFFLALSGNSEAKKEYFFYFEGEACIRHLFEVASGLDSMVIGESQILNQIKTAYTMALSEKATKTILNTLFHRAITTGKRVRTETRISYSAVSVSYAAVKLAEKILGGLDDRTAMVFGAGEAAELLVKNLMGKGLKKVIVTNRHMDKAEDLASKIHGEAVPFHSALSHADDVDIIVTATGASQYIVKAWDVRNLMMRRGSRPLVAIDIAVPCDIEPEVGNIRNVTLYNIDDLQEIVANNIRFREEEAQRAEVIVQEEIESIEDRFKYLSTRPVMVSLSDKAEEIRQRELRHGLSKIEGLTDEDKKVLSHMTHMIVRKILREPMIHLNEYAGTEWESEDKSAVARLFKLDVRKGQELEK</sequence>
<evidence type="ECO:0000256" key="12">
    <source>
        <dbReference type="PIRSR" id="PIRSR000445-3"/>
    </source>
</evidence>
<comment type="miscellaneous">
    <text evidence="9">During catalysis, the active site Cys acts as a nucleophile attacking the alpha-carbonyl group of tRNA-bound glutamate with the formation of a thioester intermediate between enzyme and glutamate, and the concomitant release of tRNA(Glu). The thioester intermediate is finally reduced by direct hydride transfer from NADPH, to form the product GSA.</text>
</comment>
<feature type="binding site" evidence="9 11">
    <location>
        <begin position="49"/>
        <end position="52"/>
    </location>
    <ligand>
        <name>substrate</name>
    </ligand>
</feature>
<dbReference type="PANTHER" id="PTHR43013:SF1">
    <property type="entry name" value="GLUTAMYL-TRNA REDUCTASE"/>
    <property type="match status" value="1"/>
</dbReference>
<evidence type="ECO:0000313" key="18">
    <source>
        <dbReference type="EMBL" id="EHO63420.1"/>
    </source>
</evidence>
<dbReference type="GO" id="GO:0050661">
    <property type="term" value="F:NADP binding"/>
    <property type="evidence" value="ECO:0007669"/>
    <property type="project" value="InterPro"/>
</dbReference>
<evidence type="ECO:0000256" key="2">
    <source>
        <dbReference type="ARBA" id="ARBA00005916"/>
    </source>
</evidence>
<dbReference type="InterPro" id="IPR015895">
    <property type="entry name" value="4pyrrol_synth_GluRdtase_N"/>
</dbReference>
<feature type="domain" description="Quinate/shikimate 5-dehydrogenase/glutamyl-tRNA reductase" evidence="16">
    <location>
        <begin position="169"/>
        <end position="304"/>
    </location>
</feature>
<dbReference type="InterPro" id="IPR006151">
    <property type="entry name" value="Shikm_DH/Glu-tRNA_Rdtase"/>
</dbReference>
<evidence type="ECO:0000256" key="9">
    <source>
        <dbReference type="HAMAP-Rule" id="MF_00087"/>
    </source>
</evidence>
<feature type="binding site" evidence="9 11">
    <location>
        <position position="118"/>
    </location>
    <ligand>
        <name>substrate</name>
    </ligand>
</feature>
<comment type="catalytic activity">
    <reaction evidence="7 9 14">
        <text>(S)-4-amino-5-oxopentanoate + tRNA(Glu) + NADP(+) = L-glutamyl-tRNA(Glu) + NADPH + H(+)</text>
        <dbReference type="Rhea" id="RHEA:12344"/>
        <dbReference type="Rhea" id="RHEA-COMP:9663"/>
        <dbReference type="Rhea" id="RHEA-COMP:9680"/>
        <dbReference type="ChEBI" id="CHEBI:15378"/>
        <dbReference type="ChEBI" id="CHEBI:57501"/>
        <dbReference type="ChEBI" id="CHEBI:57783"/>
        <dbReference type="ChEBI" id="CHEBI:58349"/>
        <dbReference type="ChEBI" id="CHEBI:78442"/>
        <dbReference type="ChEBI" id="CHEBI:78520"/>
        <dbReference type="EC" id="1.2.1.70"/>
    </reaction>
</comment>
<dbReference type="NCBIfam" id="TIGR01035">
    <property type="entry name" value="hemA"/>
    <property type="match status" value="1"/>
</dbReference>
<dbReference type="UniPathway" id="UPA00251">
    <property type="reaction ID" value="UER00316"/>
</dbReference>
<feature type="binding site" evidence="9 11">
    <location>
        <position position="107"/>
    </location>
    <ligand>
        <name>substrate</name>
    </ligand>
</feature>
<dbReference type="EC" id="1.2.1.70" evidence="3 9"/>
<keyword evidence="4 9" id="KW-0521">NADP</keyword>
<evidence type="ECO:0000256" key="1">
    <source>
        <dbReference type="ARBA" id="ARBA00005059"/>
    </source>
</evidence>
<dbReference type="InterPro" id="IPR036291">
    <property type="entry name" value="NAD(P)-bd_dom_sf"/>
</dbReference>
<comment type="pathway">
    <text evidence="1 9 14">Porphyrin-containing compound metabolism; protoporphyrin-IX biosynthesis; 5-aminolevulinate from L-glutamyl-tRNA(Glu): step 1/2.</text>
</comment>
<proteinExistence type="inferred from homology"/>
<evidence type="ECO:0000256" key="8">
    <source>
        <dbReference type="ARBA" id="ARBA00068659"/>
    </source>
</evidence>
<dbReference type="InterPro" id="IPR036453">
    <property type="entry name" value="GluRdtase_dimer_dom_sf"/>
</dbReference>
<dbReference type="STRING" id="742743.HMPREF9453_00437"/>
<dbReference type="EMBL" id="ADLT01000015">
    <property type="protein sequence ID" value="EHO63420.1"/>
    <property type="molecule type" value="Genomic_DNA"/>
</dbReference>
<dbReference type="Pfam" id="PF01488">
    <property type="entry name" value="Shikimate_DH"/>
    <property type="match status" value="1"/>
</dbReference>
<evidence type="ECO:0000256" key="4">
    <source>
        <dbReference type="ARBA" id="ARBA00022857"/>
    </source>
</evidence>
<dbReference type="FunFam" id="3.40.50.720:FF:000031">
    <property type="entry name" value="Glutamyl-tRNA reductase"/>
    <property type="match status" value="1"/>
</dbReference>
<dbReference type="eggNOG" id="COG0373">
    <property type="taxonomic scope" value="Bacteria"/>
</dbReference>
<evidence type="ECO:0000313" key="19">
    <source>
        <dbReference type="Proteomes" id="UP000003277"/>
    </source>
</evidence>
<comment type="similarity">
    <text evidence="2 9 14">Belongs to the glutamyl-tRNA reductase family.</text>
</comment>